<feature type="region of interest" description="Disordered" evidence="8">
    <location>
        <begin position="243"/>
        <end position="276"/>
    </location>
</feature>
<feature type="non-terminal residue" evidence="13">
    <location>
        <position position="343"/>
    </location>
</feature>
<dbReference type="RefSeq" id="XP_032832252.1">
    <property type="nucleotide sequence ID" value="XM_032976361.1"/>
</dbReference>
<dbReference type="SMART" id="SM00214">
    <property type="entry name" value="VWC"/>
    <property type="match status" value="1"/>
</dbReference>
<dbReference type="GO" id="GO:0005615">
    <property type="term" value="C:extracellular space"/>
    <property type="evidence" value="ECO:0007669"/>
    <property type="project" value="TreeGrafter"/>
</dbReference>
<name>A0AAJ7XFG9_PETMA</name>
<dbReference type="GO" id="GO:0030335">
    <property type="term" value="P:positive regulation of cell migration"/>
    <property type="evidence" value="ECO:0007669"/>
    <property type="project" value="TreeGrafter"/>
</dbReference>
<evidence type="ECO:0000256" key="1">
    <source>
        <dbReference type="ARBA" id="ARBA00008125"/>
    </source>
</evidence>
<keyword evidence="12" id="KW-1185">Reference proteome</keyword>
<dbReference type="Pfam" id="PF00219">
    <property type="entry name" value="IGFBP"/>
    <property type="match status" value="1"/>
</dbReference>
<dbReference type="InterPro" id="IPR009030">
    <property type="entry name" value="Growth_fac_rcpt_cys_sf"/>
</dbReference>
<evidence type="ECO:0000313" key="13">
    <source>
        <dbReference type="RefSeq" id="XP_032832252.1"/>
    </source>
</evidence>
<reference evidence="13" key="1">
    <citation type="submission" date="2025-08" db="UniProtKB">
        <authorList>
            <consortium name="RefSeq"/>
        </authorList>
    </citation>
    <scope>IDENTIFICATION</scope>
    <source>
        <tissue evidence="13">Sperm</tissue>
    </source>
</reference>
<dbReference type="KEGG" id="pmrn:116955339"/>
<dbReference type="InterPro" id="IPR043973">
    <property type="entry name" value="TSP1_CCN"/>
</dbReference>
<dbReference type="AlphaFoldDB" id="A0AAJ7XFG9"/>
<dbReference type="SUPFAM" id="SSF57184">
    <property type="entry name" value="Growth factor receptor domain"/>
    <property type="match status" value="1"/>
</dbReference>
<dbReference type="PANTHER" id="PTHR11348">
    <property type="entry name" value="CONNECTIVE TISSUE GROWTH FACTOR-RELATED"/>
    <property type="match status" value="1"/>
</dbReference>
<evidence type="ECO:0000256" key="6">
    <source>
        <dbReference type="ARBA" id="ARBA00042204"/>
    </source>
</evidence>
<dbReference type="GO" id="GO:0019838">
    <property type="term" value="F:growth factor binding"/>
    <property type="evidence" value="ECO:0007669"/>
    <property type="project" value="UniProtKB-KW"/>
</dbReference>
<feature type="compositionally biased region" description="Basic residues" evidence="8">
    <location>
        <begin position="332"/>
        <end position="343"/>
    </location>
</feature>
<sequence>MLRNWTGTFKLLISLTCLVMKARVVSSSCPSPCSCPAAVPEAPCRPGVPLVWDACGCCRVCAQLFNEDCDSQRPCDSLRGLTCDAGGRPPPRAAPGVGRGGARASCVSTCVCTRVCTSTALQEGRSCELGGRVYQHGESFSVSCTHRCSCVDGAAGCAPLCPRPRPPLPPLLACPRPLLRRTPGTNACCLEWDCGPSSAHGLESGGGGAGGSDEVVADTAGDILKEGFKGVKTLAAFRGSAASRLLPPPAPPAARAEPLGTCRGEPSPGWSPCSASCGRGRATRLAGGIGDGCRPVRRTRACLVRPCARPSSPRHIRRHRGDAGVPKDHHRSDRHRHHRRRRR</sequence>
<evidence type="ECO:0000256" key="2">
    <source>
        <dbReference type="ARBA" id="ARBA00022729"/>
    </source>
</evidence>
<feature type="signal peptide" evidence="9">
    <location>
        <begin position="1"/>
        <end position="27"/>
    </location>
</feature>
<dbReference type="SMART" id="SM00121">
    <property type="entry name" value="IB"/>
    <property type="match status" value="1"/>
</dbReference>
<dbReference type="GO" id="GO:0007155">
    <property type="term" value="P:cell adhesion"/>
    <property type="evidence" value="ECO:0007669"/>
    <property type="project" value="TreeGrafter"/>
</dbReference>
<dbReference type="InterPro" id="IPR001007">
    <property type="entry name" value="VWF_dom"/>
</dbReference>
<dbReference type="GO" id="GO:0005178">
    <property type="term" value="F:integrin binding"/>
    <property type="evidence" value="ECO:0007669"/>
    <property type="project" value="TreeGrafter"/>
</dbReference>
<feature type="domain" description="IGFBP N-terminal" evidence="11">
    <location>
        <begin position="25"/>
        <end position="113"/>
    </location>
</feature>
<proteinExistence type="inferred from homology"/>
<evidence type="ECO:0000256" key="5">
    <source>
        <dbReference type="ARBA" id="ARBA00039941"/>
    </source>
</evidence>
<evidence type="ECO:0000256" key="8">
    <source>
        <dbReference type="SAM" id="MobiDB-lite"/>
    </source>
</evidence>
<dbReference type="GO" id="GO:0031012">
    <property type="term" value="C:extracellular matrix"/>
    <property type="evidence" value="ECO:0007669"/>
    <property type="project" value="TreeGrafter"/>
</dbReference>
<keyword evidence="3" id="KW-1015">Disulfide bond</keyword>
<feature type="domain" description="VWFC" evidence="10">
    <location>
        <begin position="125"/>
        <end position="195"/>
    </location>
</feature>
<dbReference type="PROSITE" id="PS51323">
    <property type="entry name" value="IGFBP_N_2"/>
    <property type="match status" value="1"/>
</dbReference>
<evidence type="ECO:0000313" key="12">
    <source>
        <dbReference type="Proteomes" id="UP001318040"/>
    </source>
</evidence>
<accession>A0AAJ7XFG9</accession>
<dbReference type="Pfam" id="PF19035">
    <property type="entry name" value="TSP1_CCN"/>
    <property type="match status" value="1"/>
</dbReference>
<evidence type="ECO:0000256" key="9">
    <source>
        <dbReference type="SAM" id="SignalP"/>
    </source>
</evidence>
<gene>
    <name evidence="13" type="primary">LOC116955339</name>
</gene>
<feature type="compositionally biased region" description="Basic and acidic residues" evidence="8">
    <location>
        <begin position="321"/>
        <end position="331"/>
    </location>
</feature>
<dbReference type="InterPro" id="IPR000884">
    <property type="entry name" value="TSP1_rpt"/>
</dbReference>
<evidence type="ECO:0000256" key="4">
    <source>
        <dbReference type="ARBA" id="ARBA00023183"/>
    </source>
</evidence>
<comment type="similarity">
    <text evidence="1">Belongs to the CCN family.</text>
</comment>
<dbReference type="Gene3D" id="2.10.70.10">
    <property type="entry name" value="Complement Module, domain 1"/>
    <property type="match status" value="1"/>
</dbReference>
<keyword evidence="2 9" id="KW-0732">Signal</keyword>
<evidence type="ECO:0000259" key="10">
    <source>
        <dbReference type="PROSITE" id="PS50184"/>
    </source>
</evidence>
<dbReference type="GO" id="GO:0007165">
    <property type="term" value="P:signal transduction"/>
    <property type="evidence" value="ECO:0007669"/>
    <property type="project" value="InterPro"/>
</dbReference>
<dbReference type="InterPro" id="IPR000867">
    <property type="entry name" value="IGFBP-like"/>
</dbReference>
<dbReference type="PANTHER" id="PTHR11348:SF18">
    <property type="entry name" value="CCN FAMILY MEMBER 1"/>
    <property type="match status" value="1"/>
</dbReference>
<dbReference type="GO" id="GO:0045597">
    <property type="term" value="P:positive regulation of cell differentiation"/>
    <property type="evidence" value="ECO:0007669"/>
    <property type="project" value="TreeGrafter"/>
</dbReference>
<evidence type="ECO:0000259" key="11">
    <source>
        <dbReference type="PROSITE" id="PS51323"/>
    </source>
</evidence>
<feature type="region of interest" description="Disordered" evidence="8">
    <location>
        <begin position="307"/>
        <end position="343"/>
    </location>
</feature>
<dbReference type="PROSITE" id="PS50184">
    <property type="entry name" value="VWFC_2"/>
    <property type="match status" value="1"/>
</dbReference>
<dbReference type="PROSITE" id="PS50092">
    <property type="entry name" value="TSP1"/>
    <property type="match status" value="1"/>
</dbReference>
<dbReference type="Proteomes" id="UP001318040">
    <property type="component" value="Chromosome 59"/>
</dbReference>
<organism evidence="12 13">
    <name type="scientific">Petromyzon marinus</name>
    <name type="common">Sea lamprey</name>
    <dbReference type="NCBI Taxonomy" id="7757"/>
    <lineage>
        <taxon>Eukaryota</taxon>
        <taxon>Metazoa</taxon>
        <taxon>Chordata</taxon>
        <taxon>Craniata</taxon>
        <taxon>Vertebrata</taxon>
        <taxon>Cyclostomata</taxon>
        <taxon>Hyperoartia</taxon>
        <taxon>Petromyzontiformes</taxon>
        <taxon>Petromyzontidae</taxon>
        <taxon>Petromyzon</taxon>
    </lineage>
</organism>
<feature type="chain" id="PRO_5042534070" description="CCN family member 1" evidence="9">
    <location>
        <begin position="28"/>
        <end position="343"/>
    </location>
</feature>
<dbReference type="InterPro" id="IPR050941">
    <property type="entry name" value="CCN"/>
</dbReference>
<keyword evidence="4" id="KW-0340">Growth factor binding</keyword>
<evidence type="ECO:0000256" key="7">
    <source>
        <dbReference type="ARBA" id="ARBA00042351"/>
    </source>
</evidence>
<protein>
    <recommendedName>
        <fullName evidence="5">CCN family member 1</fullName>
    </recommendedName>
    <alternativeName>
        <fullName evidence="7">Cellular communication network factor 1</fullName>
    </alternativeName>
    <alternativeName>
        <fullName evidence="6">Protein CYR61</fullName>
    </alternativeName>
</protein>
<evidence type="ECO:0000256" key="3">
    <source>
        <dbReference type="ARBA" id="ARBA00023157"/>
    </source>
</evidence>
<dbReference type="GO" id="GO:0008201">
    <property type="term" value="F:heparin binding"/>
    <property type="evidence" value="ECO:0007669"/>
    <property type="project" value="TreeGrafter"/>
</dbReference>